<name>A0A0B2P2V9_GLYSO</name>
<dbReference type="PANTHER" id="PTHR16469:SF49">
    <property type="entry name" value="PHOSPHOGLYCERATE MUTASE FAMILY PROTEIN"/>
    <property type="match status" value="1"/>
</dbReference>
<organism evidence="1">
    <name type="scientific">Glycine soja</name>
    <name type="common">Wild soybean</name>
    <dbReference type="NCBI Taxonomy" id="3848"/>
    <lineage>
        <taxon>Eukaryota</taxon>
        <taxon>Viridiplantae</taxon>
        <taxon>Streptophyta</taxon>
        <taxon>Embryophyta</taxon>
        <taxon>Tracheophyta</taxon>
        <taxon>Spermatophyta</taxon>
        <taxon>Magnoliopsida</taxon>
        <taxon>eudicotyledons</taxon>
        <taxon>Gunneridae</taxon>
        <taxon>Pentapetalae</taxon>
        <taxon>rosids</taxon>
        <taxon>fabids</taxon>
        <taxon>Fabales</taxon>
        <taxon>Fabaceae</taxon>
        <taxon>Papilionoideae</taxon>
        <taxon>50 kb inversion clade</taxon>
        <taxon>NPAAA clade</taxon>
        <taxon>indigoferoid/millettioid clade</taxon>
        <taxon>Phaseoleae</taxon>
        <taxon>Glycine</taxon>
        <taxon>Glycine subgen. Soja</taxon>
    </lineage>
</organism>
<evidence type="ECO:0000313" key="1">
    <source>
        <dbReference type="EMBL" id="KHN01834.1"/>
    </source>
</evidence>
<dbReference type="Pfam" id="PF00300">
    <property type="entry name" value="His_Phos_1"/>
    <property type="match status" value="1"/>
</dbReference>
<proteinExistence type="predicted"/>
<dbReference type="Gene3D" id="3.40.50.1240">
    <property type="entry name" value="Phosphoglycerate mutase-like"/>
    <property type="match status" value="1"/>
</dbReference>
<dbReference type="InterPro" id="IPR029033">
    <property type="entry name" value="His_PPase_superfam"/>
</dbReference>
<dbReference type="EMBL" id="KN670767">
    <property type="protein sequence ID" value="KHN01834.1"/>
    <property type="molecule type" value="Genomic_DNA"/>
</dbReference>
<protein>
    <recommendedName>
        <fullName evidence="2">Phosphoglycerate mutase-like protein 1</fullName>
    </recommendedName>
</protein>
<dbReference type="InterPro" id="IPR013078">
    <property type="entry name" value="His_Pase_superF_clade-1"/>
</dbReference>
<dbReference type="SUPFAM" id="SSF53254">
    <property type="entry name" value="Phosphoglycerate mutase-like"/>
    <property type="match status" value="1"/>
</dbReference>
<dbReference type="Proteomes" id="UP000053555">
    <property type="component" value="Unassembled WGS sequence"/>
</dbReference>
<gene>
    <name evidence="1" type="ORF">glysoja_028506</name>
</gene>
<reference evidence="1" key="1">
    <citation type="submission" date="2014-07" db="EMBL/GenBank/DDBJ databases">
        <title>Identification of a novel salt tolerance gene in wild soybean by whole-genome sequencing.</title>
        <authorList>
            <person name="Lam H.-M."/>
            <person name="Qi X."/>
            <person name="Li M.-W."/>
            <person name="Liu X."/>
            <person name="Xie M."/>
            <person name="Ni M."/>
            <person name="Xu X."/>
        </authorList>
    </citation>
    <scope>NUCLEOTIDE SEQUENCE [LARGE SCALE GENOMIC DNA]</scope>
    <source>
        <tissue evidence="1">Root</tissue>
    </source>
</reference>
<dbReference type="InterPro" id="IPR051710">
    <property type="entry name" value="Phosphatase_SH3-domain"/>
</dbReference>
<dbReference type="PANTHER" id="PTHR16469">
    <property type="entry name" value="UBIQUITIN-ASSOCIATED AND SH3 DOMAIN-CONTAINING BA-RELATED"/>
    <property type="match status" value="1"/>
</dbReference>
<accession>A0A0B2P2V9</accession>
<evidence type="ECO:0008006" key="2">
    <source>
        <dbReference type="Google" id="ProtNLM"/>
    </source>
</evidence>
<sequence length="189" mass="21226">MLSLRLLRLFSVRSTCSNQAPILQESYKVSVEYGLCEMMNSKAIRPKVAPKDGNMGFDVAVCEAMLPAEIVDKNVERVYKELPQWEESVLQAGARYQQLIKDLADKYPTENLLLVTHGEGVQVAVSSFKKDAEVNEVDYCGYVELRRPIFKKDHTFITGEFDLLTPSGQTGVSYSLPRALENDTNQTTP</sequence>
<dbReference type="AlphaFoldDB" id="A0A0B2P2V9"/>